<feature type="region of interest" description="Disordered" evidence="1">
    <location>
        <begin position="123"/>
        <end position="168"/>
    </location>
</feature>
<dbReference type="AlphaFoldDB" id="A0A2S5BCF3"/>
<feature type="compositionally biased region" description="Low complexity" evidence="1">
    <location>
        <begin position="59"/>
        <end position="72"/>
    </location>
</feature>
<feature type="region of interest" description="Disordered" evidence="1">
    <location>
        <begin position="622"/>
        <end position="644"/>
    </location>
</feature>
<sequence>MAALKSAMRQPHAHIPASPPAKPPHDNAVSHQRELRSRFSAETLMIRSPSQALRSIFSTSTAASSSSPIPSFIGNSTRRYHRRMSSSQAAKAARAGAGHQPSTSESYLDLTSLTVADIERASVSAAHEDANPARTDRMPASRSRSQSRSRRPSFRRRTSSVGGHSVTAADKLAGAAKEVLDKLANLRSGSGHSRQGSEASLEIRQRSISTPSIAQVAGSAAAESERLPRDRAQTAPDASSSSAAAESSRSEIPSGSARRGRLPELAAARPRPKHLPANPRPASPPSPTIPPLRPAPAGMRKDRSPPRSRPFSAQATAVPHADVLNTYELNELFVRIDVGGQSTYTTTVATLLGSSDGGGKLGEFVESVLADAAVQVDDDLSRRSEAAPEAESSSVSAPRVELPLSPFPFADTASELGHSVASDDPASPIDPFISTTAATLFGQSLFLPPPEMFSSSDEAFSSTRSPGQKALFVPSPTSPSGFKHKSIHPDMGSPDIFCAEIPQLTPPSSVSSGSSSSFSIDLVAAEGSSGDEATPSAKRPPFFTILRDQSARPDSCGPNVDSRIAGGGLAAKAVFSVRESLAFPQTISARSESSVCTDANEVQPVTTPTSLPASLLHVLSSRANDSSRRLDKGPATRASPLRKASAEERTVSIFLDRTDLPLSPPHISIPEAPVRASISTYAAVLAFARGAAFPASVYPPFGPKAGRTGMPTDPRDDLTPPDLSRLAKEDPRVLFTYLGNFATLRAECAWLGLRTAEREALAQIELLERMAGSVISQRSGRRAPSSTKPVRDGWI</sequence>
<evidence type="ECO:0000256" key="1">
    <source>
        <dbReference type="SAM" id="MobiDB-lite"/>
    </source>
</evidence>
<feature type="compositionally biased region" description="Basic and acidic residues" evidence="1">
    <location>
        <begin position="126"/>
        <end position="139"/>
    </location>
</feature>
<dbReference type="OrthoDB" id="2530173at2759"/>
<feature type="region of interest" description="Disordered" evidence="1">
    <location>
        <begin position="186"/>
        <end position="316"/>
    </location>
</feature>
<feature type="compositionally biased region" description="Pro residues" evidence="1">
    <location>
        <begin position="278"/>
        <end position="294"/>
    </location>
</feature>
<feature type="region of interest" description="Disordered" evidence="1">
    <location>
        <begin position="379"/>
        <end position="398"/>
    </location>
</feature>
<feature type="compositionally biased region" description="Basic and acidic residues" evidence="1">
    <location>
        <begin position="223"/>
        <end position="232"/>
    </location>
</feature>
<name>A0A2S5BCF3_9BASI</name>
<accession>A0A2S5BCF3</accession>
<feature type="region of interest" description="Disordered" evidence="1">
    <location>
        <begin position="59"/>
        <end position="108"/>
    </location>
</feature>
<proteinExistence type="predicted"/>
<feature type="compositionally biased region" description="Basic residues" evidence="1">
    <location>
        <begin position="145"/>
        <end position="158"/>
    </location>
</feature>
<gene>
    <name evidence="2" type="ORF">BMF94_2453</name>
</gene>
<protein>
    <submittedName>
        <fullName evidence="2">Uncharacterized protein</fullName>
    </submittedName>
</protein>
<reference evidence="2 3" key="1">
    <citation type="journal article" date="2018" name="Front. Microbiol.">
        <title>Prospects for Fungal Bioremediation of Acidic Radioactive Waste Sites: Characterization and Genome Sequence of Rhodotorula taiwanensis MD1149.</title>
        <authorList>
            <person name="Tkavc R."/>
            <person name="Matrosova V.Y."/>
            <person name="Grichenko O.E."/>
            <person name="Gostincar C."/>
            <person name="Volpe R.P."/>
            <person name="Klimenkova P."/>
            <person name="Gaidamakova E.K."/>
            <person name="Zhou C.E."/>
            <person name="Stewart B.J."/>
            <person name="Lyman M.G."/>
            <person name="Malfatti S.A."/>
            <person name="Rubinfeld B."/>
            <person name="Courtot M."/>
            <person name="Singh J."/>
            <person name="Dalgard C.L."/>
            <person name="Hamilton T."/>
            <person name="Frey K.G."/>
            <person name="Gunde-Cimerman N."/>
            <person name="Dugan L."/>
            <person name="Daly M.J."/>
        </authorList>
    </citation>
    <scope>NUCLEOTIDE SEQUENCE [LARGE SCALE GENOMIC DNA]</scope>
    <source>
        <strain evidence="2 3">MD1149</strain>
    </source>
</reference>
<keyword evidence="3" id="KW-1185">Reference proteome</keyword>
<feature type="compositionally biased region" description="Low complexity" evidence="1">
    <location>
        <begin position="387"/>
        <end position="398"/>
    </location>
</feature>
<evidence type="ECO:0000313" key="3">
    <source>
        <dbReference type="Proteomes" id="UP000237144"/>
    </source>
</evidence>
<feature type="compositionally biased region" description="Basic and acidic residues" evidence="1">
    <location>
        <begin position="625"/>
        <end position="634"/>
    </location>
</feature>
<feature type="region of interest" description="Disordered" evidence="1">
    <location>
        <begin position="1"/>
        <end position="36"/>
    </location>
</feature>
<dbReference type="Proteomes" id="UP000237144">
    <property type="component" value="Unassembled WGS sequence"/>
</dbReference>
<dbReference type="EMBL" id="PJQD01000024">
    <property type="protein sequence ID" value="POY74455.1"/>
    <property type="molecule type" value="Genomic_DNA"/>
</dbReference>
<feature type="compositionally biased region" description="Polar residues" evidence="1">
    <location>
        <begin position="187"/>
        <end position="198"/>
    </location>
</feature>
<organism evidence="2 3">
    <name type="scientific">Rhodotorula taiwanensis</name>
    <dbReference type="NCBI Taxonomy" id="741276"/>
    <lineage>
        <taxon>Eukaryota</taxon>
        <taxon>Fungi</taxon>
        <taxon>Dikarya</taxon>
        <taxon>Basidiomycota</taxon>
        <taxon>Pucciniomycotina</taxon>
        <taxon>Microbotryomycetes</taxon>
        <taxon>Sporidiobolales</taxon>
        <taxon>Sporidiobolaceae</taxon>
        <taxon>Rhodotorula</taxon>
    </lineage>
</organism>
<evidence type="ECO:0000313" key="2">
    <source>
        <dbReference type="EMBL" id="POY74455.1"/>
    </source>
</evidence>
<feature type="compositionally biased region" description="Low complexity" evidence="1">
    <location>
        <begin position="85"/>
        <end position="97"/>
    </location>
</feature>
<feature type="compositionally biased region" description="Low complexity" evidence="1">
    <location>
        <begin position="238"/>
        <end position="251"/>
    </location>
</feature>
<comment type="caution">
    <text evidence="2">The sequence shown here is derived from an EMBL/GenBank/DDBJ whole genome shotgun (WGS) entry which is preliminary data.</text>
</comment>